<dbReference type="AlphaFoldDB" id="A0A9W3CBF0"/>
<keyword evidence="3" id="KW-0805">Transcription regulation</keyword>
<dbReference type="SUPFAM" id="SSF54171">
    <property type="entry name" value="DNA-binding domain"/>
    <property type="match status" value="1"/>
</dbReference>
<dbReference type="OrthoDB" id="49610at2759"/>
<reference evidence="11" key="2">
    <citation type="submission" date="2025-08" db="UniProtKB">
        <authorList>
            <consortium name="RefSeq"/>
        </authorList>
    </citation>
    <scope>IDENTIFICATION</scope>
    <source>
        <tissue evidence="11">Leaf</tissue>
    </source>
</reference>
<dbReference type="CDD" id="cd00018">
    <property type="entry name" value="AP2"/>
    <property type="match status" value="1"/>
</dbReference>
<dbReference type="Gene3D" id="3.30.730.10">
    <property type="entry name" value="AP2/ERF domain"/>
    <property type="match status" value="1"/>
</dbReference>
<dbReference type="GO" id="GO:0003677">
    <property type="term" value="F:DNA binding"/>
    <property type="evidence" value="ECO:0007669"/>
    <property type="project" value="UniProtKB-KW"/>
</dbReference>
<protein>
    <submittedName>
        <fullName evidence="11">Ethylene-responsive transcription factor ERF121</fullName>
    </submittedName>
</protein>
<evidence type="ECO:0000256" key="5">
    <source>
        <dbReference type="ARBA" id="ARBA00023159"/>
    </source>
</evidence>
<evidence type="ECO:0000256" key="1">
    <source>
        <dbReference type="ARBA" id="ARBA00004123"/>
    </source>
</evidence>
<dbReference type="GO" id="GO:0009873">
    <property type="term" value="P:ethylene-activated signaling pathway"/>
    <property type="evidence" value="ECO:0007669"/>
    <property type="project" value="UniProtKB-KW"/>
</dbReference>
<keyword evidence="2" id="KW-0936">Ethylene signaling pathway</keyword>
<sequence length="156" mass="17550">MDYSRNNPIYDQKPLYMTRDEEHVTMVSALRQVISNVGSDVASSSSNWNACEALQTLDAGPCPLCCITGCYGCVFPRDREVKKEKKHKGVRKRPSGKWSAEIWDPSAKGRRWLGTFPTAEMAAQTYDDAAAVLVERIGTKKEIAQETERKHTPKQQ</sequence>
<keyword evidence="6" id="KW-0804">Transcription</keyword>
<dbReference type="InterPro" id="IPR001471">
    <property type="entry name" value="AP2/ERF_dom"/>
</dbReference>
<keyword evidence="7" id="KW-0539">Nucleus</keyword>
<dbReference type="SMART" id="SM00380">
    <property type="entry name" value="AP2"/>
    <property type="match status" value="1"/>
</dbReference>
<evidence type="ECO:0000256" key="7">
    <source>
        <dbReference type="ARBA" id="ARBA00023242"/>
    </source>
</evidence>
<dbReference type="InterPro" id="IPR050913">
    <property type="entry name" value="AP2/ERF_ERF"/>
</dbReference>
<organism evidence="10 11">
    <name type="scientific">Raphanus sativus</name>
    <name type="common">Radish</name>
    <name type="synonym">Raphanus raphanistrum var. sativus</name>
    <dbReference type="NCBI Taxonomy" id="3726"/>
    <lineage>
        <taxon>Eukaryota</taxon>
        <taxon>Viridiplantae</taxon>
        <taxon>Streptophyta</taxon>
        <taxon>Embryophyta</taxon>
        <taxon>Tracheophyta</taxon>
        <taxon>Spermatophyta</taxon>
        <taxon>Magnoliopsida</taxon>
        <taxon>eudicotyledons</taxon>
        <taxon>Gunneridae</taxon>
        <taxon>Pentapetalae</taxon>
        <taxon>rosids</taxon>
        <taxon>malvids</taxon>
        <taxon>Brassicales</taxon>
        <taxon>Brassicaceae</taxon>
        <taxon>Brassiceae</taxon>
        <taxon>Raphanus</taxon>
    </lineage>
</organism>
<gene>
    <name evidence="11" type="primary">LOC108837093</name>
</gene>
<keyword evidence="4" id="KW-0238">DNA-binding</keyword>
<evidence type="ECO:0000256" key="8">
    <source>
        <dbReference type="ARBA" id="ARBA00024343"/>
    </source>
</evidence>
<dbReference type="InterPro" id="IPR036955">
    <property type="entry name" value="AP2/ERF_dom_sf"/>
</dbReference>
<evidence type="ECO:0000256" key="3">
    <source>
        <dbReference type="ARBA" id="ARBA00023015"/>
    </source>
</evidence>
<proteinExistence type="inferred from homology"/>
<dbReference type="GO" id="GO:0003700">
    <property type="term" value="F:DNA-binding transcription factor activity"/>
    <property type="evidence" value="ECO:0007669"/>
    <property type="project" value="InterPro"/>
</dbReference>
<dbReference type="KEGG" id="rsz:108837093"/>
<evidence type="ECO:0000313" key="10">
    <source>
        <dbReference type="Proteomes" id="UP000504610"/>
    </source>
</evidence>
<dbReference type="GO" id="GO:0005634">
    <property type="term" value="C:nucleus"/>
    <property type="evidence" value="ECO:0007669"/>
    <property type="project" value="UniProtKB-SubCell"/>
</dbReference>
<dbReference type="PANTHER" id="PTHR31194">
    <property type="entry name" value="SHN SHINE , DNA BINDING / TRANSCRIPTION FACTOR"/>
    <property type="match status" value="1"/>
</dbReference>
<evidence type="ECO:0000313" key="11">
    <source>
        <dbReference type="RefSeq" id="XP_056848803.1"/>
    </source>
</evidence>
<evidence type="ECO:0000256" key="6">
    <source>
        <dbReference type="ARBA" id="ARBA00023163"/>
    </source>
</evidence>
<comment type="subcellular location">
    <subcellularLocation>
        <location evidence="1">Nucleus</location>
    </subcellularLocation>
</comment>
<dbReference type="GeneID" id="108837093"/>
<accession>A0A9W3CBF0</accession>
<dbReference type="PRINTS" id="PR00367">
    <property type="entry name" value="ETHRSPELEMNT"/>
</dbReference>
<dbReference type="RefSeq" id="XP_056848803.1">
    <property type="nucleotide sequence ID" value="XM_056992823.1"/>
</dbReference>
<keyword evidence="5" id="KW-0010">Activator</keyword>
<name>A0A9W3CBF0_RAPSA</name>
<feature type="domain" description="AP2/ERF" evidence="9">
    <location>
        <begin position="86"/>
        <end position="146"/>
    </location>
</feature>
<dbReference type="Pfam" id="PF00847">
    <property type="entry name" value="AP2"/>
    <property type="match status" value="1"/>
</dbReference>
<evidence type="ECO:0000259" key="9">
    <source>
        <dbReference type="PROSITE" id="PS51032"/>
    </source>
</evidence>
<dbReference type="PROSITE" id="PS51032">
    <property type="entry name" value="AP2_ERF"/>
    <property type="match status" value="1"/>
</dbReference>
<dbReference type="PANTHER" id="PTHR31194:SF222">
    <property type="entry name" value="ETHYLENE-RESPONSIVE TRANSCRIPTION FACTOR ERF120-RELATED"/>
    <property type="match status" value="1"/>
</dbReference>
<dbReference type="InterPro" id="IPR016177">
    <property type="entry name" value="DNA-bd_dom_sf"/>
</dbReference>
<evidence type="ECO:0000256" key="2">
    <source>
        <dbReference type="ARBA" id="ARBA00022745"/>
    </source>
</evidence>
<comment type="similarity">
    <text evidence="8">Belongs to the AP2/ERF transcription factor family. ERF subfamily.</text>
</comment>
<evidence type="ECO:0000256" key="4">
    <source>
        <dbReference type="ARBA" id="ARBA00023125"/>
    </source>
</evidence>
<reference evidence="10" key="1">
    <citation type="journal article" date="2019" name="Database">
        <title>The radish genome database (RadishGD): an integrated information resource for radish genomics.</title>
        <authorList>
            <person name="Yu H.J."/>
            <person name="Baek S."/>
            <person name="Lee Y.J."/>
            <person name="Cho A."/>
            <person name="Mun J.H."/>
        </authorList>
    </citation>
    <scope>NUCLEOTIDE SEQUENCE [LARGE SCALE GENOMIC DNA]</scope>
    <source>
        <strain evidence="10">cv. WK10039</strain>
    </source>
</reference>
<keyword evidence="10" id="KW-1185">Reference proteome</keyword>
<dbReference type="Proteomes" id="UP000504610">
    <property type="component" value="Chromosome 8"/>
</dbReference>